<protein>
    <submittedName>
        <fullName evidence="1">Tail sheath protein</fullName>
    </submittedName>
</protein>
<proteinExistence type="predicted"/>
<reference evidence="1" key="1">
    <citation type="journal article" date="2021" name="Proc. Natl. Acad. Sci. U.S.A.">
        <title>A Catalog of Tens of Thousands of Viruses from Human Metagenomes Reveals Hidden Associations with Chronic Diseases.</title>
        <authorList>
            <person name="Tisza M.J."/>
            <person name="Buck C.B."/>
        </authorList>
    </citation>
    <scope>NUCLEOTIDE SEQUENCE</scope>
    <source>
        <strain evidence="1">CtJ0s2</strain>
    </source>
</reference>
<sequence>MLPRIKINYLSGQLGTVGTSPDGLVAIVAGATAVASTFELGISYKLRKLSELTALGVTEENNPTLVHFVRDFYRQAEEGTEVVVCGVDPAKTMTELLAKEEGAVRKLIERHSGALRAIFLSSSAGDSEEATEGLSPDVYTALPEAQVLADWATSELYAPLFIVIDGRGYTGKNLRDLSKQSYNRVGVLVGSTKQEDKGASLGILAGRIASIPVQRNAGRVRDGALKPETFYLAGKPIEEVQSEIIELYEKRYITFRRYVGRTGYFVADDNLATSPTDDYAQIANRRVIDKAYRLCYDSLLDLMLDELELNEDGTLQAPIIKAWEQKVEDAINRSMTASGELSSEDGEGCRCVIDPKQNVVATSKIELTLKVRPHGYARYIDVALGFLVTASELSTDKK</sequence>
<organism evidence="1">
    <name type="scientific">Siphoviridae sp. ctJ0s2</name>
    <dbReference type="NCBI Taxonomy" id="2827834"/>
    <lineage>
        <taxon>Viruses</taxon>
        <taxon>Duplodnaviria</taxon>
        <taxon>Heunggongvirae</taxon>
        <taxon>Uroviricota</taxon>
        <taxon>Caudoviricetes</taxon>
    </lineage>
</organism>
<name>A0A8S5TE06_9CAUD</name>
<dbReference type="EMBL" id="BK032813">
    <property type="protein sequence ID" value="DAF61532.1"/>
    <property type="molecule type" value="Genomic_DNA"/>
</dbReference>
<dbReference type="InterPro" id="IPR019694">
    <property type="entry name" value="Phage_HP1_Orf23"/>
</dbReference>
<evidence type="ECO:0000313" key="1">
    <source>
        <dbReference type="EMBL" id="DAF61532.1"/>
    </source>
</evidence>
<dbReference type="Pfam" id="PF10758">
    <property type="entry name" value="DUF2586"/>
    <property type="match status" value="1"/>
</dbReference>
<accession>A0A8S5TE06</accession>